<dbReference type="Proteomes" id="UP000241769">
    <property type="component" value="Unassembled WGS sequence"/>
</dbReference>
<protein>
    <submittedName>
        <fullName evidence="6">TRAF-type zinc finger domain-containing protein 1-like</fullName>
    </submittedName>
</protein>
<accession>A0A2P6NL52</accession>
<feature type="domain" description="TRAFD1/XAF1 zinc finger" evidence="5">
    <location>
        <begin position="110"/>
        <end position="137"/>
    </location>
</feature>
<dbReference type="InterPro" id="IPR049439">
    <property type="entry name" value="TRAFD1-XIAF1_Znf"/>
</dbReference>
<dbReference type="InterPro" id="IPR051986">
    <property type="entry name" value="Innate_Immune_Apopt_Reg"/>
</dbReference>
<dbReference type="Gene3D" id="3.30.40.10">
    <property type="entry name" value="Zinc/RING finger domain, C3HC4 (zinc finger)"/>
    <property type="match status" value="2"/>
</dbReference>
<dbReference type="PANTHER" id="PTHR16295">
    <property type="entry name" value="TRAF-TYPE ZINC FINGER PROTEIN-RELATED"/>
    <property type="match status" value="1"/>
</dbReference>
<gene>
    <name evidence="6" type="ORF">PROFUN_07923</name>
</gene>
<name>A0A2P6NL52_9EUKA</name>
<evidence type="ECO:0000259" key="5">
    <source>
        <dbReference type="Pfam" id="PF21366"/>
    </source>
</evidence>
<dbReference type="PANTHER" id="PTHR16295:SF10">
    <property type="entry name" value="EXPRESSED PROTEIN"/>
    <property type="match status" value="1"/>
</dbReference>
<dbReference type="GO" id="GO:0005739">
    <property type="term" value="C:mitochondrion"/>
    <property type="evidence" value="ECO:0007669"/>
    <property type="project" value="TreeGrafter"/>
</dbReference>
<proteinExistence type="predicted"/>
<evidence type="ECO:0000313" key="6">
    <source>
        <dbReference type="EMBL" id="PRP84673.1"/>
    </source>
</evidence>
<dbReference type="EMBL" id="MDYQ01000058">
    <property type="protein sequence ID" value="PRP84673.1"/>
    <property type="molecule type" value="Genomic_DNA"/>
</dbReference>
<feature type="compositionally biased region" description="Basic residues" evidence="4">
    <location>
        <begin position="210"/>
        <end position="228"/>
    </location>
</feature>
<feature type="region of interest" description="Disordered" evidence="4">
    <location>
        <begin position="208"/>
        <end position="228"/>
    </location>
</feature>
<dbReference type="InterPro" id="IPR013083">
    <property type="entry name" value="Znf_RING/FYVE/PHD"/>
</dbReference>
<sequence>MPTFHLFLFNNTASYIMPLCENCGKDIEGNFTVHQLHCLRNIVKCPVCSDAVPSKQLDEHLTSHTEVTCECGEKMTKPLLEEHKESECPLQMLTICPFCHLHCPNRDRESHEDYCGNRTDVCESCNKFVRLREMSMHIETGCFYPVDASPKRSTIMTFSLLAEGQIPCEICDQMLYPNEVATHQESCLNDEKADEELEVLEAELAELRSKKEKKKTKRQRSISKPKFA</sequence>
<dbReference type="GO" id="GO:0008270">
    <property type="term" value="F:zinc ion binding"/>
    <property type="evidence" value="ECO:0007669"/>
    <property type="project" value="UniProtKB-KW"/>
</dbReference>
<evidence type="ECO:0000256" key="4">
    <source>
        <dbReference type="SAM" id="MobiDB-lite"/>
    </source>
</evidence>
<keyword evidence="1" id="KW-0479">Metal-binding</keyword>
<keyword evidence="7" id="KW-1185">Reference proteome</keyword>
<dbReference type="STRING" id="1890364.A0A2P6NL52"/>
<dbReference type="AlphaFoldDB" id="A0A2P6NL52"/>
<dbReference type="OrthoDB" id="193703at2759"/>
<reference evidence="6 7" key="1">
    <citation type="journal article" date="2018" name="Genome Biol. Evol.">
        <title>Multiple Roots of Fruiting Body Formation in Amoebozoa.</title>
        <authorList>
            <person name="Hillmann F."/>
            <person name="Forbes G."/>
            <person name="Novohradska S."/>
            <person name="Ferling I."/>
            <person name="Riege K."/>
            <person name="Groth M."/>
            <person name="Westermann M."/>
            <person name="Marz M."/>
            <person name="Spaller T."/>
            <person name="Winckler T."/>
            <person name="Schaap P."/>
            <person name="Glockner G."/>
        </authorList>
    </citation>
    <scope>NUCLEOTIDE SEQUENCE [LARGE SCALE GENOMIC DNA]</scope>
    <source>
        <strain evidence="6 7">Jena</strain>
    </source>
</reference>
<dbReference type="InParanoid" id="A0A2P6NL52"/>
<evidence type="ECO:0000256" key="1">
    <source>
        <dbReference type="ARBA" id="ARBA00022723"/>
    </source>
</evidence>
<keyword evidence="2" id="KW-0863">Zinc-finger</keyword>
<keyword evidence="3" id="KW-0862">Zinc</keyword>
<evidence type="ECO:0000256" key="2">
    <source>
        <dbReference type="ARBA" id="ARBA00022771"/>
    </source>
</evidence>
<dbReference type="Pfam" id="PF21366">
    <property type="entry name" value="TRAFD1-XIAF1_ZnF"/>
    <property type="match status" value="1"/>
</dbReference>
<organism evidence="6 7">
    <name type="scientific">Planoprotostelium fungivorum</name>
    <dbReference type="NCBI Taxonomy" id="1890364"/>
    <lineage>
        <taxon>Eukaryota</taxon>
        <taxon>Amoebozoa</taxon>
        <taxon>Evosea</taxon>
        <taxon>Variosea</taxon>
        <taxon>Cavosteliida</taxon>
        <taxon>Cavosteliaceae</taxon>
        <taxon>Planoprotostelium</taxon>
    </lineage>
</organism>
<comment type="caution">
    <text evidence="6">The sequence shown here is derived from an EMBL/GenBank/DDBJ whole genome shotgun (WGS) entry which is preliminary data.</text>
</comment>
<evidence type="ECO:0000256" key="3">
    <source>
        <dbReference type="ARBA" id="ARBA00022833"/>
    </source>
</evidence>
<evidence type="ECO:0000313" key="7">
    <source>
        <dbReference type="Proteomes" id="UP000241769"/>
    </source>
</evidence>